<protein>
    <submittedName>
        <fullName evidence="2">Uncharacterized protein</fullName>
    </submittedName>
</protein>
<evidence type="ECO:0000313" key="2">
    <source>
        <dbReference type="EMBL" id="TWT78915.1"/>
    </source>
</evidence>
<evidence type="ECO:0000313" key="3">
    <source>
        <dbReference type="Proteomes" id="UP000315010"/>
    </source>
</evidence>
<organism evidence="2 3">
    <name type="scientific">Novipirellula herctigrandis</name>
    <dbReference type="NCBI Taxonomy" id="2527986"/>
    <lineage>
        <taxon>Bacteria</taxon>
        <taxon>Pseudomonadati</taxon>
        <taxon>Planctomycetota</taxon>
        <taxon>Planctomycetia</taxon>
        <taxon>Pirellulales</taxon>
        <taxon>Pirellulaceae</taxon>
        <taxon>Novipirellula</taxon>
    </lineage>
</organism>
<feature type="region of interest" description="Disordered" evidence="1">
    <location>
        <begin position="1"/>
        <end position="22"/>
    </location>
</feature>
<accession>A0A5C5YVB3</accession>
<gene>
    <name evidence="2" type="ORF">CA13_03120</name>
</gene>
<comment type="caution">
    <text evidence="2">The sequence shown here is derived from an EMBL/GenBank/DDBJ whole genome shotgun (WGS) entry which is preliminary data.</text>
</comment>
<dbReference type="EMBL" id="SJPJ01000001">
    <property type="protein sequence ID" value="TWT78915.1"/>
    <property type="molecule type" value="Genomic_DNA"/>
</dbReference>
<dbReference type="AlphaFoldDB" id="A0A5C5YVB3"/>
<keyword evidence="3" id="KW-1185">Reference proteome</keyword>
<evidence type="ECO:0000256" key="1">
    <source>
        <dbReference type="SAM" id="MobiDB-lite"/>
    </source>
</evidence>
<reference evidence="2 3" key="1">
    <citation type="submission" date="2019-02" db="EMBL/GenBank/DDBJ databases">
        <title>Deep-cultivation of Planctomycetes and their phenomic and genomic characterization uncovers novel biology.</title>
        <authorList>
            <person name="Wiegand S."/>
            <person name="Jogler M."/>
            <person name="Boedeker C."/>
            <person name="Pinto D."/>
            <person name="Vollmers J."/>
            <person name="Rivas-Marin E."/>
            <person name="Kohn T."/>
            <person name="Peeters S.H."/>
            <person name="Heuer A."/>
            <person name="Rast P."/>
            <person name="Oberbeckmann S."/>
            <person name="Bunk B."/>
            <person name="Jeske O."/>
            <person name="Meyerdierks A."/>
            <person name="Storesund J.E."/>
            <person name="Kallscheuer N."/>
            <person name="Luecker S."/>
            <person name="Lage O.M."/>
            <person name="Pohl T."/>
            <person name="Merkel B.J."/>
            <person name="Hornburger P."/>
            <person name="Mueller R.-W."/>
            <person name="Bruemmer F."/>
            <person name="Labrenz M."/>
            <person name="Spormann A.M."/>
            <person name="Op Den Camp H."/>
            <person name="Overmann J."/>
            <person name="Amann R."/>
            <person name="Jetten M.S.M."/>
            <person name="Mascher T."/>
            <person name="Medema M.H."/>
            <person name="Devos D.P."/>
            <person name="Kaster A.-K."/>
            <person name="Ovreas L."/>
            <person name="Rohde M."/>
            <person name="Galperin M.Y."/>
            <person name="Jogler C."/>
        </authorList>
    </citation>
    <scope>NUCLEOTIDE SEQUENCE [LARGE SCALE GENOMIC DNA]</scope>
    <source>
        <strain evidence="2 3">CA13</strain>
    </source>
</reference>
<name>A0A5C5YVB3_9BACT</name>
<dbReference type="Proteomes" id="UP000315010">
    <property type="component" value="Unassembled WGS sequence"/>
</dbReference>
<proteinExistence type="predicted"/>
<sequence length="89" mass="10046">MEGGPCQGSLATSCNDNRRSKPSIGLHRIRLPHSLSGLVIDAMGWPTNYGWYIKQRTHQLPIKPTAKHLKTRNTARRLTVPKDRIAFAR</sequence>